<dbReference type="InterPro" id="IPR038732">
    <property type="entry name" value="HpyO/CreE_NAD-binding"/>
</dbReference>
<dbReference type="PRINTS" id="PR00368">
    <property type="entry name" value="FADPNR"/>
</dbReference>
<dbReference type="InterPro" id="IPR036188">
    <property type="entry name" value="FAD/NAD-bd_sf"/>
</dbReference>
<dbReference type="PANTHER" id="PTHR40254:SF1">
    <property type="entry name" value="BLR0577 PROTEIN"/>
    <property type="match status" value="1"/>
</dbReference>
<dbReference type="InterPro" id="IPR052189">
    <property type="entry name" value="L-asp_N-monooxygenase_NS-form"/>
</dbReference>
<accession>A0A4Q8LBH7</accession>
<gene>
    <name evidence="2" type="ORF">EA660_09675</name>
</gene>
<evidence type="ECO:0000259" key="1">
    <source>
        <dbReference type="Pfam" id="PF13454"/>
    </source>
</evidence>
<dbReference type="OrthoDB" id="101972at2"/>
<feature type="domain" description="FAD-dependent urate hydroxylase HpyO/Asp monooxygenase CreE-like FAD/NAD(P)-binding" evidence="1">
    <location>
        <begin position="9"/>
        <end position="158"/>
    </location>
</feature>
<dbReference type="EMBL" id="SHMC01000003">
    <property type="protein sequence ID" value="TAA25699.1"/>
    <property type="molecule type" value="Genomic_DNA"/>
</dbReference>
<evidence type="ECO:0000313" key="2">
    <source>
        <dbReference type="EMBL" id="TAA25699.1"/>
    </source>
</evidence>
<dbReference type="Gene3D" id="3.50.50.60">
    <property type="entry name" value="FAD/NAD(P)-binding domain"/>
    <property type="match status" value="1"/>
</dbReference>
<dbReference type="SUPFAM" id="SSF51905">
    <property type="entry name" value="FAD/NAD(P)-binding domain"/>
    <property type="match status" value="1"/>
</dbReference>
<evidence type="ECO:0000313" key="3">
    <source>
        <dbReference type="Proteomes" id="UP000292627"/>
    </source>
</evidence>
<proteinExistence type="predicted"/>
<name>A0A4Q8LBH7_9GAMM</name>
<sequence>MSAGPFDVAIVGGGAAGTLVAIQLLRQATTPLRIAMVEPRAVLGRGAAHATERPEHLLNVRAGGVSAFDAAPGDFVDWLQDAMPDTPRARIAEAFVPRQRFAAYLAARLAQARAGSPATLDHVQARALSLERGAEGFVLQLDGAGTLQARAAVLATGNAPRPLPARGARSLPPARRIEAWDNAGLAGIDADAAVCIVGAGLSMVDAVVALLADGHRGPLHVLSRHGLMPLPHVDGAPAQAVDVEALLALSLRARLRAVRREVARAQARGVPWQAVMDALRPHGQRLWTTLSGADQRRFLRHVVRLWDVHRHRIAAPVHAQLQQALARGQLRRHRARLDTAMAGARCVQLHGHGPHGEILALEVAHVINATGVELRVQAMRNPLLAELVGSGLAAPGPHGIGLDTCPNGRLRDADGQAVPGLLAIGSLRIGALWESLAIPELRGQAETVAREALAASARR</sequence>
<dbReference type="Pfam" id="PF13454">
    <property type="entry name" value="NAD_binding_9"/>
    <property type="match status" value="1"/>
</dbReference>
<dbReference type="AlphaFoldDB" id="A0A4Q8LBH7"/>
<organism evidence="2 3">
    <name type="scientific">Pseudoxanthomonas winnipegensis</name>
    <dbReference type="NCBI Taxonomy" id="2480810"/>
    <lineage>
        <taxon>Bacteria</taxon>
        <taxon>Pseudomonadati</taxon>
        <taxon>Pseudomonadota</taxon>
        <taxon>Gammaproteobacteria</taxon>
        <taxon>Lysobacterales</taxon>
        <taxon>Lysobacteraceae</taxon>
        <taxon>Pseudoxanthomonas</taxon>
    </lineage>
</organism>
<protein>
    <submittedName>
        <fullName evidence="2">Pyridine nucleotide-disulfide oxidoreductase</fullName>
    </submittedName>
</protein>
<comment type="caution">
    <text evidence="2">The sequence shown here is derived from an EMBL/GenBank/DDBJ whole genome shotgun (WGS) entry which is preliminary data.</text>
</comment>
<dbReference type="RefSeq" id="WP_130551318.1">
    <property type="nucleotide sequence ID" value="NZ_SHMC01000003.1"/>
</dbReference>
<dbReference type="PANTHER" id="PTHR40254">
    <property type="entry name" value="BLR0577 PROTEIN"/>
    <property type="match status" value="1"/>
</dbReference>
<reference evidence="2 3" key="1">
    <citation type="submission" date="2019-02" db="EMBL/GenBank/DDBJ databases">
        <title>WGS of Pseudoxanthomonas species novum from clinical isolates.</title>
        <authorList>
            <person name="Bernier A.-M."/>
            <person name="Bernard K."/>
            <person name="Vachon A."/>
        </authorList>
    </citation>
    <scope>NUCLEOTIDE SEQUENCE [LARGE SCALE GENOMIC DNA]</scope>
    <source>
        <strain evidence="2 3">NML171200</strain>
    </source>
</reference>
<dbReference type="Proteomes" id="UP000292627">
    <property type="component" value="Unassembled WGS sequence"/>
</dbReference>